<name>A0A7K1Y9P2_9SPHI</name>
<evidence type="ECO:0000256" key="5">
    <source>
        <dbReference type="ARBA" id="ARBA00023237"/>
    </source>
</evidence>
<comment type="similarity">
    <text evidence="2">Belongs to the SusD family.</text>
</comment>
<evidence type="ECO:0000256" key="4">
    <source>
        <dbReference type="ARBA" id="ARBA00023136"/>
    </source>
</evidence>
<gene>
    <name evidence="8" type="ORF">GS399_09960</name>
</gene>
<evidence type="ECO:0000259" key="7">
    <source>
        <dbReference type="Pfam" id="PF14322"/>
    </source>
</evidence>
<keyword evidence="4" id="KW-0472">Membrane</keyword>
<dbReference type="EMBL" id="WVHT01000004">
    <property type="protein sequence ID" value="MXV51292.1"/>
    <property type="molecule type" value="Genomic_DNA"/>
</dbReference>
<feature type="domain" description="SusD-like N-terminal" evidence="7">
    <location>
        <begin position="88"/>
        <end position="243"/>
    </location>
</feature>
<organism evidence="8 9">
    <name type="scientific">Hufsiella arboris</name>
    <dbReference type="NCBI Taxonomy" id="2695275"/>
    <lineage>
        <taxon>Bacteria</taxon>
        <taxon>Pseudomonadati</taxon>
        <taxon>Bacteroidota</taxon>
        <taxon>Sphingobacteriia</taxon>
        <taxon>Sphingobacteriales</taxon>
        <taxon>Sphingobacteriaceae</taxon>
        <taxon>Hufsiella</taxon>
    </lineage>
</organism>
<evidence type="ECO:0000313" key="9">
    <source>
        <dbReference type="Proteomes" id="UP000466586"/>
    </source>
</evidence>
<protein>
    <submittedName>
        <fullName evidence="8">RagB/SusD family nutrient uptake outer membrane protein</fullName>
    </submittedName>
</protein>
<dbReference type="InterPro" id="IPR033985">
    <property type="entry name" value="SusD-like_N"/>
</dbReference>
<dbReference type="Proteomes" id="UP000466586">
    <property type="component" value="Unassembled WGS sequence"/>
</dbReference>
<dbReference type="GO" id="GO:0009279">
    <property type="term" value="C:cell outer membrane"/>
    <property type="evidence" value="ECO:0007669"/>
    <property type="project" value="UniProtKB-SubCell"/>
</dbReference>
<sequence>MKSIIKTGFIFIAVVISNLSCKKQLDDIKPQQSIDSDVALTTSTGVVNTLFGAYSTIAYGIPATAGTLGTLYGTNYNLIGELFVNTTDITWSGSFTSYRDINNKNATATNVNAANDWTAAYSAINICNNVEASIGVVDPSIKDQILGEARFIRGIVYFELIRFYAQPWTGGPSGTNSQAGVPLVLSPTTTIGNELNVSRNSVGEVYAQIIADLTSAESLLNETMDDGRATKYAAAAFLSRIYLAQEDWQKAATAANTVITSGHYRLVPAISQAFNNSSNSSEDIFAIQQNAQANAGTANSGLSTFYASMPGIGRGDVDINDSHLQIYETGDARGDLFYEGTGDKPGILRTSKWTDRFAVIPIVRLAEMHLTRAEANFRSGQQVGDLTPSQDINLIRGRSGLGGITITSVDQILLERRKELAFEGDLYNVIKRTRQDVGGKKYNDPKLIYPIPQFELDANPNLIQNPGY</sequence>
<dbReference type="Pfam" id="PF07980">
    <property type="entry name" value="SusD_RagB"/>
    <property type="match status" value="1"/>
</dbReference>
<evidence type="ECO:0000256" key="3">
    <source>
        <dbReference type="ARBA" id="ARBA00022729"/>
    </source>
</evidence>
<accession>A0A7K1Y9P2</accession>
<dbReference type="RefSeq" id="WP_160844472.1">
    <property type="nucleotide sequence ID" value="NZ_WVHT01000004.1"/>
</dbReference>
<keyword evidence="9" id="KW-1185">Reference proteome</keyword>
<keyword evidence="3" id="KW-0732">Signal</keyword>
<evidence type="ECO:0000259" key="6">
    <source>
        <dbReference type="Pfam" id="PF07980"/>
    </source>
</evidence>
<comment type="subcellular location">
    <subcellularLocation>
        <location evidence="1">Cell outer membrane</location>
    </subcellularLocation>
</comment>
<comment type="caution">
    <text evidence="8">The sequence shown here is derived from an EMBL/GenBank/DDBJ whole genome shotgun (WGS) entry which is preliminary data.</text>
</comment>
<feature type="domain" description="RagB/SusD" evidence="6">
    <location>
        <begin position="360"/>
        <end position="432"/>
    </location>
</feature>
<proteinExistence type="inferred from homology"/>
<reference evidence="8 9" key="1">
    <citation type="submission" date="2019-11" db="EMBL/GenBank/DDBJ databases">
        <title>Pedobacter sp. HMF7647 Genome sequencing and assembly.</title>
        <authorList>
            <person name="Kang H."/>
            <person name="Kim H."/>
            <person name="Joh K."/>
        </authorList>
    </citation>
    <scope>NUCLEOTIDE SEQUENCE [LARGE SCALE GENOMIC DNA]</scope>
    <source>
        <strain evidence="8 9">HMF7647</strain>
    </source>
</reference>
<dbReference type="InterPro" id="IPR012944">
    <property type="entry name" value="SusD_RagB_dom"/>
</dbReference>
<dbReference type="AlphaFoldDB" id="A0A7K1Y9P2"/>
<evidence type="ECO:0000256" key="2">
    <source>
        <dbReference type="ARBA" id="ARBA00006275"/>
    </source>
</evidence>
<evidence type="ECO:0000256" key="1">
    <source>
        <dbReference type="ARBA" id="ARBA00004442"/>
    </source>
</evidence>
<dbReference type="SUPFAM" id="SSF48452">
    <property type="entry name" value="TPR-like"/>
    <property type="match status" value="1"/>
</dbReference>
<keyword evidence="5" id="KW-0998">Cell outer membrane</keyword>
<dbReference type="CDD" id="cd08977">
    <property type="entry name" value="SusD"/>
    <property type="match status" value="1"/>
</dbReference>
<dbReference type="Pfam" id="PF14322">
    <property type="entry name" value="SusD-like_3"/>
    <property type="match status" value="1"/>
</dbReference>
<evidence type="ECO:0000313" key="8">
    <source>
        <dbReference type="EMBL" id="MXV51292.1"/>
    </source>
</evidence>
<dbReference type="InterPro" id="IPR011990">
    <property type="entry name" value="TPR-like_helical_dom_sf"/>
</dbReference>
<dbReference type="Gene3D" id="1.25.40.390">
    <property type="match status" value="1"/>
</dbReference>